<feature type="compositionally biased region" description="Polar residues" evidence="24">
    <location>
        <begin position="264"/>
        <end position="279"/>
    </location>
</feature>
<dbReference type="GO" id="GO:0046872">
    <property type="term" value="F:metal ion binding"/>
    <property type="evidence" value="ECO:0007669"/>
    <property type="project" value="UniProtKB-KW"/>
</dbReference>
<evidence type="ECO:0000256" key="24">
    <source>
        <dbReference type="SAM" id="MobiDB-lite"/>
    </source>
</evidence>
<keyword evidence="26" id="KW-1185">Reference proteome</keyword>
<feature type="domain" description="Metallo-beta-lactamase" evidence="25">
    <location>
        <begin position="578"/>
        <end position="780"/>
    </location>
</feature>
<dbReference type="AlphaFoldDB" id="A0A6J2XKJ3"/>
<evidence type="ECO:0000313" key="27">
    <source>
        <dbReference type="RefSeq" id="XP_030751631.1"/>
    </source>
</evidence>
<dbReference type="InterPro" id="IPR027794">
    <property type="entry name" value="tRNase_Z_dom"/>
</dbReference>
<evidence type="ECO:0000256" key="8">
    <source>
        <dbReference type="ARBA" id="ARBA00022553"/>
    </source>
</evidence>
<comment type="subunit">
    <text evidence="23">Homodimer. Interacts with PTCD1.</text>
</comment>
<comment type="subcellular location">
    <subcellularLocation>
        <location evidence="4">Mitochondrion matrix</location>
    </subcellularLocation>
    <subcellularLocation>
        <location evidence="3">Nucleus</location>
    </subcellularLocation>
</comment>
<keyword evidence="11" id="KW-0479">Metal-binding</keyword>
<evidence type="ECO:0000256" key="3">
    <source>
        <dbReference type="ARBA" id="ARBA00004123"/>
    </source>
</evidence>
<feature type="compositionally biased region" description="Basic residues" evidence="24">
    <location>
        <begin position="246"/>
        <end position="260"/>
    </location>
</feature>
<dbReference type="OrthoDB" id="527344at2759"/>
<evidence type="ECO:0000256" key="22">
    <source>
        <dbReference type="ARBA" id="ARBA00046098"/>
    </source>
</evidence>
<dbReference type="InterPro" id="IPR047151">
    <property type="entry name" value="RNZ2-like"/>
</dbReference>
<evidence type="ECO:0000256" key="16">
    <source>
        <dbReference type="ARBA" id="ARBA00023128"/>
    </source>
</evidence>
<keyword evidence="10" id="KW-0540">Nuclease</keyword>
<keyword evidence="17" id="KW-0539">Nucleus</keyword>
<accession>A0A6J2XKJ3</accession>
<evidence type="ECO:0000256" key="11">
    <source>
        <dbReference type="ARBA" id="ARBA00022723"/>
    </source>
</evidence>
<proteinExistence type="inferred from homology"/>
<dbReference type="SUPFAM" id="SSF56281">
    <property type="entry name" value="Metallo-hydrolase/oxidoreductase"/>
    <property type="match status" value="2"/>
</dbReference>
<keyword evidence="8" id="KW-0597">Phosphoprotein</keyword>
<dbReference type="EC" id="3.1.26.11" evidence="6"/>
<dbReference type="SMART" id="SM00849">
    <property type="entry name" value="Lactamase_B"/>
    <property type="match status" value="1"/>
</dbReference>
<dbReference type="Pfam" id="PF13691">
    <property type="entry name" value="Lactamase_B_4"/>
    <property type="match status" value="1"/>
</dbReference>
<dbReference type="KEGG" id="soy:115879118"/>
<organism evidence="26 27">
    <name type="scientific">Sitophilus oryzae</name>
    <name type="common">Rice weevil</name>
    <name type="synonym">Curculio oryzae</name>
    <dbReference type="NCBI Taxonomy" id="7048"/>
    <lineage>
        <taxon>Eukaryota</taxon>
        <taxon>Metazoa</taxon>
        <taxon>Ecdysozoa</taxon>
        <taxon>Arthropoda</taxon>
        <taxon>Hexapoda</taxon>
        <taxon>Insecta</taxon>
        <taxon>Pterygota</taxon>
        <taxon>Neoptera</taxon>
        <taxon>Endopterygota</taxon>
        <taxon>Coleoptera</taxon>
        <taxon>Polyphaga</taxon>
        <taxon>Cucujiformia</taxon>
        <taxon>Curculionidae</taxon>
        <taxon>Dryophthorinae</taxon>
        <taxon>Sitophilus</taxon>
    </lineage>
</organism>
<keyword evidence="9" id="KW-0819">tRNA processing</keyword>
<evidence type="ECO:0000256" key="10">
    <source>
        <dbReference type="ARBA" id="ARBA00022722"/>
    </source>
</evidence>
<evidence type="ECO:0000256" key="13">
    <source>
        <dbReference type="ARBA" id="ARBA00022801"/>
    </source>
</evidence>
<keyword evidence="12" id="KW-0255">Endonuclease</keyword>
<evidence type="ECO:0000256" key="18">
    <source>
        <dbReference type="ARBA" id="ARBA00030689"/>
    </source>
</evidence>
<evidence type="ECO:0000256" key="17">
    <source>
        <dbReference type="ARBA" id="ARBA00023242"/>
    </source>
</evidence>
<evidence type="ECO:0000256" key="2">
    <source>
        <dbReference type="ARBA" id="ARBA00001947"/>
    </source>
</evidence>
<evidence type="ECO:0000256" key="23">
    <source>
        <dbReference type="ARBA" id="ARBA00047136"/>
    </source>
</evidence>
<evidence type="ECO:0000256" key="1">
    <source>
        <dbReference type="ARBA" id="ARBA00000402"/>
    </source>
</evidence>
<dbReference type="FunCoup" id="A0A6J2XKJ3">
    <property type="interactions" value="1946"/>
</dbReference>
<protein>
    <recommendedName>
        <fullName evidence="7">Zinc phosphodiesterase ELAC protein 2</fullName>
        <ecNumber evidence="6">3.1.26.11</ecNumber>
    </recommendedName>
    <alternativeName>
        <fullName evidence="21">ElaC homolog protein 2</fullName>
    </alternativeName>
    <alternativeName>
        <fullName evidence="19">Ribonuclease Z 2</fullName>
    </alternativeName>
    <alternativeName>
        <fullName evidence="20">tRNA 3 endonuclease 2</fullName>
    </alternativeName>
    <alternativeName>
        <fullName evidence="18">tRNase Z 2</fullName>
    </alternativeName>
</protein>
<name>A0A6J2XKJ3_SITOR</name>
<dbReference type="PANTHER" id="PTHR12553:SF49">
    <property type="entry name" value="ZINC PHOSPHODIESTERASE ELAC PROTEIN 2"/>
    <property type="match status" value="1"/>
</dbReference>
<evidence type="ECO:0000256" key="7">
    <source>
        <dbReference type="ARBA" id="ARBA00013357"/>
    </source>
</evidence>
<evidence type="ECO:0000256" key="19">
    <source>
        <dbReference type="ARBA" id="ARBA00030729"/>
    </source>
</evidence>
<comment type="similarity">
    <text evidence="5">Belongs to the RNase Z family.</text>
</comment>
<evidence type="ECO:0000256" key="15">
    <source>
        <dbReference type="ARBA" id="ARBA00022946"/>
    </source>
</evidence>
<dbReference type="Gene3D" id="3.60.15.10">
    <property type="entry name" value="Ribonuclease Z/Hydroxyacylglutathione hydrolase-like"/>
    <property type="match status" value="2"/>
</dbReference>
<keyword evidence="16" id="KW-0496">Mitochondrion</keyword>
<dbReference type="Proteomes" id="UP000504635">
    <property type="component" value="Unplaced"/>
</dbReference>
<dbReference type="FunFam" id="3.60.15.10:FF:000014">
    <property type="entry name" value="Zinc phosphodiesterase ELAC protein 2"/>
    <property type="match status" value="1"/>
</dbReference>
<dbReference type="GO" id="GO:0042781">
    <property type="term" value="F:3'-tRNA processing endoribonuclease activity"/>
    <property type="evidence" value="ECO:0007669"/>
    <property type="project" value="UniProtKB-EC"/>
</dbReference>
<evidence type="ECO:0000256" key="14">
    <source>
        <dbReference type="ARBA" id="ARBA00022833"/>
    </source>
</evidence>
<dbReference type="CDD" id="cd07718">
    <property type="entry name" value="RNaseZ_ELAC1_ELAC2-C-term-like_MBL-fold"/>
    <property type="match status" value="1"/>
</dbReference>
<dbReference type="GO" id="GO:1990180">
    <property type="term" value="P:mitochondrial tRNA 3'-end processing"/>
    <property type="evidence" value="ECO:0007669"/>
    <property type="project" value="TreeGrafter"/>
</dbReference>
<dbReference type="PANTHER" id="PTHR12553">
    <property type="entry name" value="ZINC PHOSPHODIESTERASE ELAC PROTEIN 2"/>
    <property type="match status" value="1"/>
</dbReference>
<comment type="cofactor">
    <cofactor evidence="2">
        <name>Zn(2+)</name>
        <dbReference type="ChEBI" id="CHEBI:29105"/>
    </cofactor>
</comment>
<keyword evidence="15" id="KW-0809">Transit peptide</keyword>
<feature type="region of interest" description="Disordered" evidence="24">
    <location>
        <begin position="241"/>
        <end position="279"/>
    </location>
</feature>
<dbReference type="GO" id="GO:0005634">
    <property type="term" value="C:nucleus"/>
    <property type="evidence" value="ECO:0007669"/>
    <property type="project" value="UniProtKB-SubCell"/>
</dbReference>
<evidence type="ECO:0000256" key="12">
    <source>
        <dbReference type="ARBA" id="ARBA00022759"/>
    </source>
</evidence>
<keyword evidence="13" id="KW-0378">Hydrolase</keyword>
<evidence type="ECO:0000313" key="26">
    <source>
        <dbReference type="Proteomes" id="UP000504635"/>
    </source>
</evidence>
<dbReference type="InterPro" id="IPR036866">
    <property type="entry name" value="RibonucZ/Hydroxyglut_hydro"/>
</dbReference>
<comment type="function">
    <text evidence="22">Zinc phosphodiesterase, which displays mitochondrial tRNA 3'-processing endonuclease activity. Involved in tRNA maturation, by removing a 3'-trailer from precursor tRNA. Associates with mitochondrial DNA complexes at the nucleoids to initiate RNA processing and ribosome assembly.</text>
</comment>
<evidence type="ECO:0000256" key="4">
    <source>
        <dbReference type="ARBA" id="ARBA00004305"/>
    </source>
</evidence>
<gene>
    <name evidence="27" type="primary">LOC115879118</name>
</gene>
<dbReference type="Pfam" id="PF23023">
    <property type="entry name" value="Anti-Pycsar_Apyc1"/>
    <property type="match status" value="1"/>
</dbReference>
<evidence type="ECO:0000256" key="20">
    <source>
        <dbReference type="ARBA" id="ARBA00032104"/>
    </source>
</evidence>
<dbReference type="GeneID" id="115879118"/>
<evidence type="ECO:0000259" key="25">
    <source>
        <dbReference type="SMART" id="SM00849"/>
    </source>
</evidence>
<dbReference type="InterPro" id="IPR001279">
    <property type="entry name" value="Metallo-B-lactamas"/>
</dbReference>
<comment type="catalytic activity">
    <reaction evidence="1">
        <text>Endonucleolytic cleavage of RNA, removing extra 3' nucleotides from tRNA precursor, generating 3' termini of tRNAs. A 3'-hydroxy group is left at the tRNA terminus and a 5'-phosphoryl group is left at the trailer molecule.</text>
        <dbReference type="EC" id="3.1.26.11"/>
    </reaction>
</comment>
<evidence type="ECO:0000256" key="21">
    <source>
        <dbReference type="ARBA" id="ARBA00032616"/>
    </source>
</evidence>
<evidence type="ECO:0000256" key="5">
    <source>
        <dbReference type="ARBA" id="ARBA00007823"/>
    </source>
</evidence>
<reference evidence="27" key="1">
    <citation type="submission" date="2025-08" db="UniProtKB">
        <authorList>
            <consortium name="RefSeq"/>
        </authorList>
    </citation>
    <scope>IDENTIFICATION</scope>
    <source>
        <tissue evidence="27">Gonads</tissue>
    </source>
</reference>
<dbReference type="RefSeq" id="XP_030751631.1">
    <property type="nucleotide sequence ID" value="XM_030895771.1"/>
</dbReference>
<evidence type="ECO:0000256" key="9">
    <source>
        <dbReference type="ARBA" id="ARBA00022694"/>
    </source>
</evidence>
<dbReference type="GO" id="GO:0042645">
    <property type="term" value="C:mitochondrial nucleoid"/>
    <property type="evidence" value="ECO:0007669"/>
    <property type="project" value="UniProtKB-ARBA"/>
</dbReference>
<evidence type="ECO:0000256" key="6">
    <source>
        <dbReference type="ARBA" id="ARBA00012477"/>
    </source>
</evidence>
<dbReference type="InParanoid" id="A0A6J2XKJ3"/>
<sequence length="881" mass="99808">MYFYPQWTHFRFVVTCVRFYSKNKSSSNLLNVLKTMPKEPRHVIAAQKQRIKIKQKSSKYVPGKVHLQILGTGAKGAPGAVYLFSDQSRYLFNCGEGTQRLAHEHKMKLCKLEQIFVTQTVWKNIGGLPGTALTIQDVGVPQITLHGPPGLNEIFLAAQRFVVLKNLKIKIADCSKDPFFEDNVMKVKYVSLSINETDNDKDIQATVDQAEAATSTRNERKSRKRSLSAISNNEVFEDNTDYFAHERKKSKRSRSRKRSRSLSQPPGSGTSANNSVQFDKNTLKEVTDNKTSVCYICCLQPRPGSLNLEKCVLKGVPPGPLLGRLKNREDVTLENGDTVKSSDVCHPDDPGPVFLVVDCPSEKYLECLITNTEIRKHQKFAEKDTDVACLVVHFTPSEVTRLPQYQKWIEDFIPSTHHIFINEDNTCMGSIAVHRIQHKLNLLSPNFFPLLNNHESSHIENLQHISNKKLKCDSVNEDNINRVSNDNMVDNNSSRHSIRKFGALYSFHLRPKKGPEDTSEIKLDPEEYVRETMTEEFVVVHNELKQKLTDAARSLTIKGYPKVLFLGTGSCIPNKTRNTSGILLHTSEGCNVVLDCGEGTYGQILRFYGPNDSETVLSNIKAIYISHLHADHHIGLIGLLQGRRRALNKLNMVKDPVYLFAPKQILAWLNFYDRCFESIGEEFILVPNGDLILNQELYPTNDKIELLERLQLQNINTCIVKHCPNAFGVAVVHKNGYKITYSGDTMPTDELIKLGMFSDVLIHEATMEDDLANEAVVKTHSTTSQAIEVGKLMEAKYTILTHFSQRYAKLPRFNENFSENVGIAFDNMLIKVDELPLLPLLYPALRIMFAEHYEEMEHKAIKRQLKSEKLSALISNDVNMS</sequence>
<keyword evidence="14" id="KW-0862">Zinc</keyword>